<dbReference type="SUPFAM" id="SSF52540">
    <property type="entry name" value="P-loop containing nucleoside triphosphate hydrolases"/>
    <property type="match status" value="1"/>
</dbReference>
<dbReference type="InterPro" id="IPR027417">
    <property type="entry name" value="P-loop_NTPase"/>
</dbReference>
<dbReference type="RefSeq" id="WP_121088113.1">
    <property type="nucleotide sequence ID" value="NZ_RBZU01000007.1"/>
</dbReference>
<protein>
    <submittedName>
        <fullName evidence="12">Cyclic peptide export ABC transporter</fullName>
    </submittedName>
</protein>
<dbReference type="OrthoDB" id="9760776at2"/>
<dbReference type="GO" id="GO:0005886">
    <property type="term" value="C:plasma membrane"/>
    <property type="evidence" value="ECO:0007669"/>
    <property type="project" value="UniProtKB-SubCell"/>
</dbReference>
<reference evidence="12 13" key="1">
    <citation type="submission" date="2018-10" db="EMBL/GenBank/DDBJ databases">
        <title>Robbsia sp. DHC34, isolated from soil.</title>
        <authorList>
            <person name="Gao Z.-H."/>
            <person name="Qiu L.-H."/>
        </authorList>
    </citation>
    <scope>NUCLEOTIDE SEQUENCE [LARGE SCALE GENOMIC DNA]</scope>
    <source>
        <strain evidence="12 13">DHC34</strain>
    </source>
</reference>
<evidence type="ECO:0000256" key="3">
    <source>
        <dbReference type="ARBA" id="ARBA00022519"/>
    </source>
</evidence>
<proteinExistence type="predicted"/>
<evidence type="ECO:0000256" key="2">
    <source>
        <dbReference type="ARBA" id="ARBA00022475"/>
    </source>
</evidence>
<keyword evidence="13" id="KW-1185">Reference proteome</keyword>
<evidence type="ECO:0000313" key="12">
    <source>
        <dbReference type="EMBL" id="RKP53484.1"/>
    </source>
</evidence>
<dbReference type="PANTHER" id="PTHR24221:SF654">
    <property type="entry name" value="ATP-BINDING CASSETTE SUB-FAMILY B MEMBER 6"/>
    <property type="match status" value="1"/>
</dbReference>
<dbReference type="SMART" id="SM00382">
    <property type="entry name" value="AAA"/>
    <property type="match status" value="1"/>
</dbReference>
<dbReference type="Pfam" id="PF00005">
    <property type="entry name" value="ABC_tran"/>
    <property type="match status" value="1"/>
</dbReference>
<feature type="transmembrane region" description="Helical" evidence="9">
    <location>
        <begin position="267"/>
        <end position="289"/>
    </location>
</feature>
<dbReference type="GO" id="GO:0016887">
    <property type="term" value="F:ATP hydrolysis activity"/>
    <property type="evidence" value="ECO:0007669"/>
    <property type="project" value="InterPro"/>
</dbReference>
<keyword evidence="5" id="KW-0547">Nucleotide-binding</keyword>
<organism evidence="12 13">
    <name type="scientific">Pararobbsia silviterrae</name>
    <dbReference type="NCBI Taxonomy" id="1792498"/>
    <lineage>
        <taxon>Bacteria</taxon>
        <taxon>Pseudomonadati</taxon>
        <taxon>Pseudomonadota</taxon>
        <taxon>Betaproteobacteria</taxon>
        <taxon>Burkholderiales</taxon>
        <taxon>Burkholderiaceae</taxon>
        <taxon>Pararobbsia</taxon>
    </lineage>
</organism>
<evidence type="ECO:0000256" key="1">
    <source>
        <dbReference type="ARBA" id="ARBA00004651"/>
    </source>
</evidence>
<dbReference type="GO" id="GO:1904680">
    <property type="term" value="F:peptide transmembrane transporter activity"/>
    <property type="evidence" value="ECO:0007669"/>
    <property type="project" value="InterPro"/>
</dbReference>
<comment type="subcellular location">
    <subcellularLocation>
        <location evidence="1">Cell membrane</location>
        <topology evidence="1">Multi-pass membrane protein</topology>
    </subcellularLocation>
</comment>
<sequence>MRMIAILLRSARWLLPVAVVTSLASGFGNAALVAVINTALDAPATQLASLGLRFGLLGVLVLVTRVLSQTLFMYLGQRTKATLRMQTIRRIVAATYPDIEKCGAARPLGVLTQDLDTIVVFFVSLPAIATQGAVIAGCLIYLGTLSWPVLVSALIAIGIGALGFRMVNGPALLHLRGSRRREDDLIRQFRALFDGAKELKLHGARREAFVDQELAPHVEAVRVQRTRGYVLNAAAASWGNLVLFAFIGLTIFVLARRFGADAHVMSGFTLVFLYLIMPVESLLSALPTISSARVALERIDQLRDALPQDIASRAAADKTFSSIALDGVTHRYFREKENGVFLLGPIDFTFRPGEIVYLIGGNGSGKTTLAKLLVGLYAPEDGRILLDGRAVDAGARESYRHLFSVVFSDFFLFESLLGLPSGSEDAARALLIELHLDHKVRIENGAFSTLDLSQGQRKRLALLVAYLEDRPFYVFDEWAADQDPVFKDVFYRTMLPELKSRGKAVLVITHDDRYFDLADRTIKLDSGHLVDEMAQPDPTYAVAMQ</sequence>
<dbReference type="CDD" id="cd03228">
    <property type="entry name" value="ABCC_MRP_Like"/>
    <property type="match status" value="1"/>
</dbReference>
<dbReference type="GO" id="GO:0015833">
    <property type="term" value="P:peptide transport"/>
    <property type="evidence" value="ECO:0007669"/>
    <property type="project" value="InterPro"/>
</dbReference>
<dbReference type="EMBL" id="RBZU01000007">
    <property type="protein sequence ID" value="RKP53484.1"/>
    <property type="molecule type" value="Genomic_DNA"/>
</dbReference>
<dbReference type="Proteomes" id="UP000270342">
    <property type="component" value="Unassembled WGS sequence"/>
</dbReference>
<dbReference type="Gene3D" id="3.40.50.300">
    <property type="entry name" value="P-loop containing nucleotide triphosphate hydrolases"/>
    <property type="match status" value="1"/>
</dbReference>
<dbReference type="AlphaFoldDB" id="A0A494XZ98"/>
<dbReference type="SUPFAM" id="SSF90123">
    <property type="entry name" value="ABC transporter transmembrane region"/>
    <property type="match status" value="1"/>
</dbReference>
<dbReference type="InterPro" id="IPR005898">
    <property type="entry name" value="Cyc_pep_transpt_SyrD/YojI"/>
</dbReference>
<keyword evidence="3" id="KW-0997">Cell inner membrane</keyword>
<dbReference type="InterPro" id="IPR017871">
    <property type="entry name" value="ABC_transporter-like_CS"/>
</dbReference>
<accession>A0A494XZ98</accession>
<evidence type="ECO:0000313" key="13">
    <source>
        <dbReference type="Proteomes" id="UP000270342"/>
    </source>
</evidence>
<dbReference type="PROSITE" id="PS50893">
    <property type="entry name" value="ABC_TRANSPORTER_2"/>
    <property type="match status" value="1"/>
</dbReference>
<feature type="transmembrane region" description="Helical" evidence="9">
    <location>
        <begin position="149"/>
        <end position="173"/>
    </location>
</feature>
<dbReference type="InterPro" id="IPR003439">
    <property type="entry name" value="ABC_transporter-like_ATP-bd"/>
</dbReference>
<evidence type="ECO:0000256" key="9">
    <source>
        <dbReference type="SAM" id="Phobius"/>
    </source>
</evidence>
<evidence type="ECO:0000256" key="4">
    <source>
        <dbReference type="ARBA" id="ARBA00022692"/>
    </source>
</evidence>
<evidence type="ECO:0000259" key="11">
    <source>
        <dbReference type="PROSITE" id="PS50929"/>
    </source>
</evidence>
<dbReference type="NCBIfam" id="TIGR01194">
    <property type="entry name" value="cyc_pep_trnsptr"/>
    <property type="match status" value="1"/>
</dbReference>
<keyword evidence="2" id="KW-1003">Cell membrane</keyword>
<dbReference type="PANTHER" id="PTHR24221">
    <property type="entry name" value="ATP-BINDING CASSETTE SUB-FAMILY B"/>
    <property type="match status" value="1"/>
</dbReference>
<gene>
    <name evidence="12" type="ORF">D7S86_16215</name>
</gene>
<feature type="transmembrane region" description="Helical" evidence="9">
    <location>
        <begin position="118"/>
        <end position="143"/>
    </location>
</feature>
<dbReference type="GO" id="GO:0034040">
    <property type="term" value="F:ATPase-coupled lipid transmembrane transporter activity"/>
    <property type="evidence" value="ECO:0007669"/>
    <property type="project" value="TreeGrafter"/>
</dbReference>
<evidence type="ECO:0000256" key="7">
    <source>
        <dbReference type="ARBA" id="ARBA00022989"/>
    </source>
</evidence>
<feature type="transmembrane region" description="Helical" evidence="9">
    <location>
        <begin position="229"/>
        <end position="255"/>
    </location>
</feature>
<dbReference type="PROSITE" id="PS50929">
    <property type="entry name" value="ABC_TM1F"/>
    <property type="match status" value="1"/>
</dbReference>
<evidence type="ECO:0000259" key="10">
    <source>
        <dbReference type="PROSITE" id="PS50893"/>
    </source>
</evidence>
<keyword evidence="4 9" id="KW-0812">Transmembrane</keyword>
<feature type="transmembrane region" description="Helical" evidence="9">
    <location>
        <begin position="54"/>
        <end position="75"/>
    </location>
</feature>
<evidence type="ECO:0000256" key="8">
    <source>
        <dbReference type="ARBA" id="ARBA00023136"/>
    </source>
</evidence>
<keyword evidence="8 9" id="KW-0472">Membrane</keyword>
<feature type="domain" description="ABC transporter" evidence="10">
    <location>
        <begin position="323"/>
        <end position="545"/>
    </location>
</feature>
<name>A0A494XZ98_9BURK</name>
<dbReference type="InterPro" id="IPR003593">
    <property type="entry name" value="AAA+_ATPase"/>
</dbReference>
<keyword evidence="7 9" id="KW-1133">Transmembrane helix</keyword>
<dbReference type="GO" id="GO:0140359">
    <property type="term" value="F:ABC-type transporter activity"/>
    <property type="evidence" value="ECO:0007669"/>
    <property type="project" value="InterPro"/>
</dbReference>
<comment type="caution">
    <text evidence="12">The sequence shown here is derived from an EMBL/GenBank/DDBJ whole genome shotgun (WGS) entry which is preliminary data.</text>
</comment>
<dbReference type="InterPro" id="IPR039421">
    <property type="entry name" value="Type_1_exporter"/>
</dbReference>
<evidence type="ECO:0000256" key="5">
    <source>
        <dbReference type="ARBA" id="ARBA00022741"/>
    </source>
</evidence>
<dbReference type="Gene3D" id="1.20.1560.10">
    <property type="entry name" value="ABC transporter type 1, transmembrane domain"/>
    <property type="match status" value="1"/>
</dbReference>
<evidence type="ECO:0000256" key="6">
    <source>
        <dbReference type="ARBA" id="ARBA00022840"/>
    </source>
</evidence>
<dbReference type="InterPro" id="IPR036640">
    <property type="entry name" value="ABC1_TM_sf"/>
</dbReference>
<keyword evidence="6" id="KW-0067">ATP-binding</keyword>
<dbReference type="GO" id="GO:0005524">
    <property type="term" value="F:ATP binding"/>
    <property type="evidence" value="ECO:0007669"/>
    <property type="project" value="UniProtKB-KW"/>
</dbReference>
<feature type="domain" description="ABC transmembrane type-1" evidence="11">
    <location>
        <begin position="13"/>
        <end position="291"/>
    </location>
</feature>
<dbReference type="PROSITE" id="PS00211">
    <property type="entry name" value="ABC_TRANSPORTER_1"/>
    <property type="match status" value="1"/>
</dbReference>
<dbReference type="InterPro" id="IPR011527">
    <property type="entry name" value="ABC1_TM_dom"/>
</dbReference>